<dbReference type="KEGG" id="upl:DSM104440_00369"/>
<proteinExistence type="predicted"/>
<dbReference type="RefSeq" id="WP_171160297.1">
    <property type="nucleotide sequence ID" value="NZ_CP053073.1"/>
</dbReference>
<evidence type="ECO:0000313" key="2">
    <source>
        <dbReference type="EMBL" id="QJR13585.1"/>
    </source>
</evidence>
<feature type="domain" description="SnoaL-like" evidence="1">
    <location>
        <begin position="8"/>
        <end position="104"/>
    </location>
</feature>
<dbReference type="Pfam" id="PF12680">
    <property type="entry name" value="SnoaL_2"/>
    <property type="match status" value="1"/>
</dbReference>
<dbReference type="InterPro" id="IPR032710">
    <property type="entry name" value="NTF2-like_dom_sf"/>
</dbReference>
<evidence type="ECO:0000259" key="1">
    <source>
        <dbReference type="Pfam" id="PF12680"/>
    </source>
</evidence>
<dbReference type="SUPFAM" id="SSF54427">
    <property type="entry name" value="NTF2-like"/>
    <property type="match status" value="1"/>
</dbReference>
<keyword evidence="3" id="KW-1185">Reference proteome</keyword>
<evidence type="ECO:0000313" key="3">
    <source>
        <dbReference type="Proteomes" id="UP000503096"/>
    </source>
</evidence>
<dbReference type="PIRSF" id="PIRSF030561">
    <property type="entry name" value="UCP030561"/>
    <property type="match status" value="1"/>
</dbReference>
<accession>A0A6M4H2N4</accession>
<protein>
    <recommendedName>
        <fullName evidence="1">SnoaL-like domain-containing protein</fullName>
    </recommendedName>
</protein>
<sequence>MTETESLVQRQLDAYNDRDIERFCACYAEDVEVYRMPTIEPTISGMAKFRETYVERFKSRTLNAKIQNRISLGSKVVDHEYVVGIKETPVEVIVVYEMTDGLLRKVWFFNP</sequence>
<dbReference type="Gene3D" id="3.10.450.50">
    <property type="match status" value="1"/>
</dbReference>
<organism evidence="2 3">
    <name type="scientific">Usitatibacter palustris</name>
    <dbReference type="NCBI Taxonomy" id="2732487"/>
    <lineage>
        <taxon>Bacteria</taxon>
        <taxon>Pseudomonadati</taxon>
        <taxon>Pseudomonadota</taxon>
        <taxon>Betaproteobacteria</taxon>
        <taxon>Nitrosomonadales</taxon>
        <taxon>Usitatibacteraceae</taxon>
        <taxon>Usitatibacter</taxon>
    </lineage>
</organism>
<name>A0A6M4H2N4_9PROT</name>
<gene>
    <name evidence="2" type="ORF">DSM104440_00369</name>
</gene>
<dbReference type="AlphaFoldDB" id="A0A6M4H2N4"/>
<dbReference type="InterPro" id="IPR037401">
    <property type="entry name" value="SnoaL-like"/>
</dbReference>
<dbReference type="Proteomes" id="UP000503096">
    <property type="component" value="Chromosome"/>
</dbReference>
<dbReference type="InterPro" id="IPR008317">
    <property type="entry name" value="UCP030561"/>
</dbReference>
<reference evidence="2 3" key="1">
    <citation type="submission" date="2020-04" db="EMBL/GenBank/DDBJ databases">
        <title>Usitatibacter rugosus gen. nov., sp. nov. and Usitatibacter palustris sp. nov., novel members of Usitatibacteraceae fam. nov. within the order Nitrosomonadales isolated from soil.</title>
        <authorList>
            <person name="Huber K.J."/>
            <person name="Neumann-Schaal M."/>
            <person name="Geppert A."/>
            <person name="Luckner M."/>
            <person name="Wanner G."/>
            <person name="Overmann J."/>
        </authorList>
    </citation>
    <scope>NUCLEOTIDE SEQUENCE [LARGE SCALE GENOMIC DNA]</scope>
    <source>
        <strain evidence="2 3">Swamp67</strain>
    </source>
</reference>
<dbReference type="InParanoid" id="A0A6M4H2N4"/>
<dbReference type="EMBL" id="CP053073">
    <property type="protein sequence ID" value="QJR13585.1"/>
    <property type="molecule type" value="Genomic_DNA"/>
</dbReference>